<protein>
    <submittedName>
        <fullName evidence="2">Aminoglycoside phosphotransferase (APT) family kinase protein</fullName>
    </submittedName>
</protein>
<evidence type="ECO:0000259" key="1">
    <source>
        <dbReference type="Pfam" id="PF01636"/>
    </source>
</evidence>
<dbReference type="CDD" id="cd05154">
    <property type="entry name" value="ACAD10_11_N-like"/>
    <property type="match status" value="1"/>
</dbReference>
<dbReference type="PANTHER" id="PTHR21310">
    <property type="entry name" value="AMINOGLYCOSIDE PHOSPHOTRANSFERASE-RELATED-RELATED"/>
    <property type="match status" value="1"/>
</dbReference>
<evidence type="ECO:0000313" key="3">
    <source>
        <dbReference type="Proteomes" id="UP000266568"/>
    </source>
</evidence>
<dbReference type="EMBL" id="QXDC01000004">
    <property type="protein sequence ID" value="RIA37964.1"/>
    <property type="molecule type" value="Genomic_DNA"/>
</dbReference>
<keyword evidence="2" id="KW-0808">Transferase</keyword>
<accession>A0A397NW42</accession>
<dbReference type="GO" id="GO:0016301">
    <property type="term" value="F:kinase activity"/>
    <property type="evidence" value="ECO:0007669"/>
    <property type="project" value="UniProtKB-KW"/>
</dbReference>
<keyword evidence="2" id="KW-0418">Kinase</keyword>
<evidence type="ECO:0000313" key="2">
    <source>
        <dbReference type="EMBL" id="RIA37964.1"/>
    </source>
</evidence>
<dbReference type="InterPro" id="IPR041726">
    <property type="entry name" value="ACAD10_11_N"/>
</dbReference>
<proteinExistence type="predicted"/>
<dbReference type="Gene3D" id="3.90.1200.10">
    <property type="match status" value="1"/>
</dbReference>
<organism evidence="2 3">
    <name type="scientific">Hephaestia caeni</name>
    <dbReference type="NCBI Taxonomy" id="645617"/>
    <lineage>
        <taxon>Bacteria</taxon>
        <taxon>Pseudomonadati</taxon>
        <taxon>Pseudomonadota</taxon>
        <taxon>Alphaproteobacteria</taxon>
        <taxon>Sphingomonadales</taxon>
        <taxon>Sphingomonadaceae</taxon>
        <taxon>Hephaestia</taxon>
    </lineage>
</organism>
<keyword evidence="3" id="KW-1185">Reference proteome</keyword>
<feature type="domain" description="Aminoglycoside phosphotransferase" evidence="1">
    <location>
        <begin position="27"/>
        <end position="251"/>
    </location>
</feature>
<dbReference type="PANTHER" id="PTHR21310:SF57">
    <property type="entry name" value="BLR2944 PROTEIN"/>
    <property type="match status" value="1"/>
</dbReference>
<dbReference type="Pfam" id="PF01636">
    <property type="entry name" value="APH"/>
    <property type="match status" value="1"/>
</dbReference>
<dbReference type="AlphaFoldDB" id="A0A397NW42"/>
<comment type="caution">
    <text evidence="2">The sequence shown here is derived from an EMBL/GenBank/DDBJ whole genome shotgun (WGS) entry which is preliminary data.</text>
</comment>
<dbReference type="InterPro" id="IPR011009">
    <property type="entry name" value="Kinase-like_dom_sf"/>
</dbReference>
<name>A0A397NW42_9SPHN</name>
<reference evidence="2 3" key="1">
    <citation type="submission" date="2018-08" db="EMBL/GenBank/DDBJ databases">
        <title>Genomic Encyclopedia of Type Strains, Phase IV (KMG-IV): sequencing the most valuable type-strain genomes for metagenomic binning, comparative biology and taxonomic classification.</title>
        <authorList>
            <person name="Goeker M."/>
        </authorList>
    </citation>
    <scope>NUCLEOTIDE SEQUENCE [LARGE SCALE GENOMIC DNA]</scope>
    <source>
        <strain evidence="2 3">DSM 25527</strain>
    </source>
</reference>
<dbReference type="Proteomes" id="UP000266568">
    <property type="component" value="Unassembled WGS sequence"/>
</dbReference>
<dbReference type="Gene3D" id="3.30.200.20">
    <property type="entry name" value="Phosphorylase Kinase, domain 1"/>
    <property type="match status" value="1"/>
</dbReference>
<dbReference type="SUPFAM" id="SSF56112">
    <property type="entry name" value="Protein kinase-like (PK-like)"/>
    <property type="match status" value="1"/>
</dbReference>
<sequence length="334" mass="36109">MHPPVPSSGADLGVTLGALLGGDITDLRRLTGGASLQTWAFDLRRDDDVAPLVLRRRPPDQPPLMNSVPLAVEAAAITEAAASGVPVAPVRLVLKPEDGLGEGFVSDRIAGLTLPSKILRDEGYVAVRERLAFRFGEVLARIHAIPPTAIDGLATLTAAEQIESIERSYRARTLRSPVFELALRWLRRRQADFPAVTPTVVHGDFRMGNVMVAPHDVAAVLDWELVHLGDPAEDLGWVTVNSWRFGKIDKVVGGVGSLAALMEGYRAQGGAAIEAERIAFWRALGSLRWGVACGEMSHEFEQGRDPNVERGIIGRRVSETELDLLDILAPGHGR</sequence>
<dbReference type="RefSeq" id="WP_170151058.1">
    <property type="nucleotide sequence ID" value="NZ_QXDC01000004.1"/>
</dbReference>
<gene>
    <name evidence="2" type="ORF">DFR49_3854</name>
</gene>
<dbReference type="InterPro" id="IPR002575">
    <property type="entry name" value="Aminoglycoside_PTrfase"/>
</dbReference>
<dbReference type="InterPro" id="IPR051678">
    <property type="entry name" value="AGP_Transferase"/>
</dbReference>